<evidence type="ECO:0000259" key="3">
    <source>
        <dbReference type="Pfam" id="PF14380"/>
    </source>
</evidence>
<name>A0A2Z6LKV0_TRISU</name>
<evidence type="ECO:0000256" key="2">
    <source>
        <dbReference type="SAM" id="Phobius"/>
    </source>
</evidence>
<keyword evidence="2" id="KW-1133">Transmembrane helix</keyword>
<feature type="domain" description="Wall-associated receptor kinase C-terminal" evidence="3">
    <location>
        <begin position="41"/>
        <end position="90"/>
    </location>
</feature>
<protein>
    <recommendedName>
        <fullName evidence="3">Wall-associated receptor kinase C-terminal domain-containing protein</fullName>
    </recommendedName>
</protein>
<evidence type="ECO:0000313" key="5">
    <source>
        <dbReference type="Proteomes" id="UP000242715"/>
    </source>
</evidence>
<evidence type="ECO:0000313" key="4">
    <source>
        <dbReference type="EMBL" id="GAU18412.1"/>
    </source>
</evidence>
<reference evidence="5" key="1">
    <citation type="journal article" date="2017" name="Front. Plant Sci.">
        <title>Climate Clever Clovers: New Paradigm to Reduce the Environmental Footprint of Ruminants by Breeding Low Methanogenic Forages Utilizing Haplotype Variation.</title>
        <authorList>
            <person name="Kaur P."/>
            <person name="Appels R."/>
            <person name="Bayer P.E."/>
            <person name="Keeble-Gagnere G."/>
            <person name="Wang J."/>
            <person name="Hirakawa H."/>
            <person name="Shirasawa K."/>
            <person name="Vercoe P."/>
            <person name="Stefanova K."/>
            <person name="Durmic Z."/>
            <person name="Nichols P."/>
            <person name="Revell C."/>
            <person name="Isobe S.N."/>
            <person name="Edwards D."/>
            <person name="Erskine W."/>
        </authorList>
    </citation>
    <scope>NUCLEOTIDE SEQUENCE [LARGE SCALE GENOMIC DNA]</scope>
    <source>
        <strain evidence="5">cv. Daliak</strain>
    </source>
</reference>
<evidence type="ECO:0000256" key="1">
    <source>
        <dbReference type="ARBA" id="ARBA00023180"/>
    </source>
</evidence>
<sequence length="155" mass="16975">MSGSSCCSYVPKAIESLRLMLMYCSSYASVYWRNVGAPQPYDQVPEYGIRVDFDVPVTTRCLQCQDQSKGGGGICGFDTQTQNFMCLCKEGNFTTHCNDYDTSRHSRNVHVIAGTVTGISAFGALGIGGGIWYLKKVRAKAPVTCGVQTNENRLF</sequence>
<dbReference type="PANTHER" id="PTHR33355">
    <property type="entry name" value="WALL-ASSOCIATED RECEPTOR KINASE CARBOXY-TERMINAL PROTEIN-RELATED"/>
    <property type="match status" value="1"/>
</dbReference>
<dbReference type="Proteomes" id="UP000242715">
    <property type="component" value="Unassembled WGS sequence"/>
</dbReference>
<dbReference type="EMBL" id="DF973182">
    <property type="protein sequence ID" value="GAU18412.1"/>
    <property type="molecule type" value="Genomic_DNA"/>
</dbReference>
<proteinExistence type="predicted"/>
<keyword evidence="2" id="KW-0812">Transmembrane</keyword>
<keyword evidence="5" id="KW-1185">Reference proteome</keyword>
<organism evidence="4 5">
    <name type="scientific">Trifolium subterraneum</name>
    <name type="common">Subterranean clover</name>
    <dbReference type="NCBI Taxonomy" id="3900"/>
    <lineage>
        <taxon>Eukaryota</taxon>
        <taxon>Viridiplantae</taxon>
        <taxon>Streptophyta</taxon>
        <taxon>Embryophyta</taxon>
        <taxon>Tracheophyta</taxon>
        <taxon>Spermatophyta</taxon>
        <taxon>Magnoliopsida</taxon>
        <taxon>eudicotyledons</taxon>
        <taxon>Gunneridae</taxon>
        <taxon>Pentapetalae</taxon>
        <taxon>rosids</taxon>
        <taxon>fabids</taxon>
        <taxon>Fabales</taxon>
        <taxon>Fabaceae</taxon>
        <taxon>Papilionoideae</taxon>
        <taxon>50 kb inversion clade</taxon>
        <taxon>NPAAA clade</taxon>
        <taxon>Hologalegina</taxon>
        <taxon>IRL clade</taxon>
        <taxon>Trifolieae</taxon>
        <taxon>Trifolium</taxon>
    </lineage>
</organism>
<gene>
    <name evidence="4" type="ORF">TSUD_203010</name>
</gene>
<dbReference type="PANTHER" id="PTHR33355:SF5">
    <property type="entry name" value="F12F1.23 PROTEIN"/>
    <property type="match status" value="1"/>
</dbReference>
<keyword evidence="2" id="KW-0472">Membrane</keyword>
<dbReference type="AlphaFoldDB" id="A0A2Z6LKV0"/>
<feature type="transmembrane region" description="Helical" evidence="2">
    <location>
        <begin position="111"/>
        <end position="134"/>
    </location>
</feature>
<keyword evidence="1" id="KW-0325">Glycoprotein</keyword>
<dbReference type="InterPro" id="IPR032872">
    <property type="entry name" value="WAK_assoc_C"/>
</dbReference>
<dbReference type="OrthoDB" id="1857727at2759"/>
<accession>A0A2Z6LKV0</accession>
<dbReference type="Pfam" id="PF14380">
    <property type="entry name" value="WAK_assoc"/>
    <property type="match status" value="1"/>
</dbReference>